<evidence type="ECO:0000313" key="1">
    <source>
        <dbReference type="EMBL" id="KAI0051135.1"/>
    </source>
</evidence>
<dbReference type="EMBL" id="MU275855">
    <property type="protein sequence ID" value="KAI0051135.1"/>
    <property type="molecule type" value="Genomic_DNA"/>
</dbReference>
<name>A0ACB8S5H4_9AGAM</name>
<gene>
    <name evidence="1" type="ORF">FA95DRAFT_1486063</name>
</gene>
<organism evidence="1 2">
    <name type="scientific">Auriscalpium vulgare</name>
    <dbReference type="NCBI Taxonomy" id="40419"/>
    <lineage>
        <taxon>Eukaryota</taxon>
        <taxon>Fungi</taxon>
        <taxon>Dikarya</taxon>
        <taxon>Basidiomycota</taxon>
        <taxon>Agaricomycotina</taxon>
        <taxon>Agaricomycetes</taxon>
        <taxon>Russulales</taxon>
        <taxon>Auriscalpiaceae</taxon>
        <taxon>Auriscalpium</taxon>
    </lineage>
</organism>
<dbReference type="Proteomes" id="UP000814033">
    <property type="component" value="Unassembled WGS sequence"/>
</dbReference>
<accession>A0ACB8S5H4</accession>
<proteinExistence type="predicted"/>
<comment type="caution">
    <text evidence="1">The sequence shown here is derived from an EMBL/GenBank/DDBJ whole genome shotgun (WGS) entry which is preliminary data.</text>
</comment>
<protein>
    <submittedName>
        <fullName evidence="1">Uncharacterized protein</fullName>
    </submittedName>
</protein>
<reference evidence="1" key="2">
    <citation type="journal article" date="2022" name="New Phytol.">
        <title>Evolutionary transition to the ectomycorrhizal habit in the genomes of a hyperdiverse lineage of mushroom-forming fungi.</title>
        <authorList>
            <person name="Looney B."/>
            <person name="Miyauchi S."/>
            <person name="Morin E."/>
            <person name="Drula E."/>
            <person name="Courty P.E."/>
            <person name="Kohler A."/>
            <person name="Kuo A."/>
            <person name="LaButti K."/>
            <person name="Pangilinan J."/>
            <person name="Lipzen A."/>
            <person name="Riley R."/>
            <person name="Andreopoulos W."/>
            <person name="He G."/>
            <person name="Johnson J."/>
            <person name="Nolan M."/>
            <person name="Tritt A."/>
            <person name="Barry K.W."/>
            <person name="Grigoriev I.V."/>
            <person name="Nagy L.G."/>
            <person name="Hibbett D."/>
            <person name="Henrissat B."/>
            <person name="Matheny P.B."/>
            <person name="Labbe J."/>
            <person name="Martin F.M."/>
        </authorList>
    </citation>
    <scope>NUCLEOTIDE SEQUENCE</scope>
    <source>
        <strain evidence="1">FP105234-sp</strain>
    </source>
</reference>
<evidence type="ECO:0000313" key="2">
    <source>
        <dbReference type="Proteomes" id="UP000814033"/>
    </source>
</evidence>
<keyword evidence="2" id="KW-1185">Reference proteome</keyword>
<sequence length="344" mass="38564">MFRPLRLRPVPHTLSTHSRRVVRLFTVDKSSATSGDHKPSPRAEDERGAWAAHAVLSWSERSAVVLRKRTDDIVARMKASFSQLGGNINRVTGYEEIEALKRSVVSQEARIAEAREKSRDTKTAYAEAVQQRSNSQREVNDLLQRKHTWKDADVGRFTALVRQDHLYEQEEARAKDAVAASDDEVDREFSALMRLILARYHEEQVWSDKIRSVSTYGQLAVMGVNVFVFLLAIVLVEPWKRRRLAQTFERKVEELEASNVAVVKGGIRALDQRLDEQQQTLSRLVAASAATPLETASHVGDGPSLVEAHPYTLSNEDVAFVASSAAFTAAVLGWVLRGWFHPGP</sequence>
<reference evidence="1" key="1">
    <citation type="submission" date="2021-02" db="EMBL/GenBank/DDBJ databases">
        <authorList>
            <consortium name="DOE Joint Genome Institute"/>
            <person name="Ahrendt S."/>
            <person name="Looney B.P."/>
            <person name="Miyauchi S."/>
            <person name="Morin E."/>
            <person name="Drula E."/>
            <person name="Courty P.E."/>
            <person name="Chicoki N."/>
            <person name="Fauchery L."/>
            <person name="Kohler A."/>
            <person name="Kuo A."/>
            <person name="Labutti K."/>
            <person name="Pangilinan J."/>
            <person name="Lipzen A."/>
            <person name="Riley R."/>
            <person name="Andreopoulos W."/>
            <person name="He G."/>
            <person name="Johnson J."/>
            <person name="Barry K.W."/>
            <person name="Grigoriev I.V."/>
            <person name="Nagy L."/>
            <person name="Hibbett D."/>
            <person name="Henrissat B."/>
            <person name="Matheny P.B."/>
            <person name="Labbe J."/>
            <person name="Martin F."/>
        </authorList>
    </citation>
    <scope>NUCLEOTIDE SEQUENCE</scope>
    <source>
        <strain evidence="1">FP105234-sp</strain>
    </source>
</reference>